<protein>
    <recommendedName>
        <fullName evidence="1">VOC domain-containing protein</fullName>
    </recommendedName>
</protein>
<name>A0A382KK55_9ZZZZ</name>
<gene>
    <name evidence="2" type="ORF">METZ01_LOCUS277463</name>
</gene>
<dbReference type="InterPro" id="IPR029068">
    <property type="entry name" value="Glyas_Bleomycin-R_OHBP_Dase"/>
</dbReference>
<reference evidence="2" key="1">
    <citation type="submission" date="2018-05" db="EMBL/GenBank/DDBJ databases">
        <authorList>
            <person name="Lanie J.A."/>
            <person name="Ng W.-L."/>
            <person name="Kazmierczak K.M."/>
            <person name="Andrzejewski T.M."/>
            <person name="Davidsen T.M."/>
            <person name="Wayne K.J."/>
            <person name="Tettelin H."/>
            <person name="Glass J.I."/>
            <person name="Rusch D."/>
            <person name="Podicherti R."/>
            <person name="Tsui H.-C.T."/>
            <person name="Winkler M.E."/>
        </authorList>
    </citation>
    <scope>NUCLEOTIDE SEQUENCE</scope>
</reference>
<evidence type="ECO:0000313" key="2">
    <source>
        <dbReference type="EMBL" id="SVC24609.1"/>
    </source>
</evidence>
<dbReference type="PROSITE" id="PS51819">
    <property type="entry name" value="VOC"/>
    <property type="match status" value="1"/>
</dbReference>
<dbReference type="Gene3D" id="3.10.180.10">
    <property type="entry name" value="2,3-Dihydroxybiphenyl 1,2-Dioxygenase, domain 1"/>
    <property type="match status" value="1"/>
</dbReference>
<accession>A0A382KK55</accession>
<feature type="domain" description="VOC" evidence="1">
    <location>
        <begin position="1"/>
        <end position="112"/>
    </location>
</feature>
<evidence type="ECO:0000259" key="1">
    <source>
        <dbReference type="PROSITE" id="PS51819"/>
    </source>
</evidence>
<sequence length="113" mass="12593">MLDFYINTLGLTKEIEIPFPGLGTVNKLNYADGYIKILVLNEEPKHKNHIGDFTTAPGIRYITINLSNLSDLVDECKSKNIKIINEPIEIRPGVKVAVIQDPDGNLIELMQAS</sequence>
<proteinExistence type="predicted"/>
<dbReference type="AlphaFoldDB" id="A0A382KK55"/>
<organism evidence="2">
    <name type="scientific">marine metagenome</name>
    <dbReference type="NCBI Taxonomy" id="408172"/>
    <lineage>
        <taxon>unclassified sequences</taxon>
        <taxon>metagenomes</taxon>
        <taxon>ecological metagenomes</taxon>
    </lineage>
</organism>
<dbReference type="Pfam" id="PF00903">
    <property type="entry name" value="Glyoxalase"/>
    <property type="match status" value="1"/>
</dbReference>
<dbReference type="EMBL" id="UINC01081083">
    <property type="protein sequence ID" value="SVC24609.1"/>
    <property type="molecule type" value="Genomic_DNA"/>
</dbReference>
<dbReference type="InterPro" id="IPR004360">
    <property type="entry name" value="Glyas_Fos-R_dOase_dom"/>
</dbReference>
<dbReference type="InterPro" id="IPR037523">
    <property type="entry name" value="VOC_core"/>
</dbReference>
<dbReference type="SUPFAM" id="SSF54593">
    <property type="entry name" value="Glyoxalase/Bleomycin resistance protein/Dihydroxybiphenyl dioxygenase"/>
    <property type="match status" value="1"/>
</dbReference>